<evidence type="ECO:0000259" key="4">
    <source>
        <dbReference type="Pfam" id="PF01408"/>
    </source>
</evidence>
<dbReference type="InterPro" id="IPR050984">
    <property type="entry name" value="Gfo/Idh/MocA_domain"/>
</dbReference>
<evidence type="ECO:0000259" key="5">
    <source>
        <dbReference type="Pfam" id="PF22725"/>
    </source>
</evidence>
<dbReference type="AlphaFoldDB" id="A0A0S2M2I5"/>
<name>A0A0S2M2I5_9MICC</name>
<dbReference type="Gene3D" id="3.40.50.720">
    <property type="entry name" value="NAD(P)-binding Rossmann-like Domain"/>
    <property type="match status" value="1"/>
</dbReference>
<feature type="domain" description="GFO/IDH/MocA-like oxidoreductase" evidence="5">
    <location>
        <begin position="165"/>
        <end position="280"/>
    </location>
</feature>
<dbReference type="InterPro" id="IPR036291">
    <property type="entry name" value="NAD(P)-bd_dom_sf"/>
</dbReference>
<accession>A0A0S2M2I5</accession>
<organism evidence="6 7">
    <name type="scientific">Arthrobacter alpinus</name>
    <dbReference type="NCBI Taxonomy" id="656366"/>
    <lineage>
        <taxon>Bacteria</taxon>
        <taxon>Bacillati</taxon>
        <taxon>Actinomycetota</taxon>
        <taxon>Actinomycetes</taxon>
        <taxon>Micrococcales</taxon>
        <taxon>Micrococcaceae</taxon>
        <taxon>Arthrobacter</taxon>
    </lineage>
</organism>
<feature type="domain" description="Gfo/Idh/MocA-like oxidoreductase N-terminal" evidence="4">
    <location>
        <begin position="28"/>
        <end position="154"/>
    </location>
</feature>
<dbReference type="SUPFAM" id="SSF55347">
    <property type="entry name" value="Glyceraldehyde-3-phosphate dehydrogenase-like, C-terminal domain"/>
    <property type="match status" value="1"/>
</dbReference>
<dbReference type="SUPFAM" id="SSF51735">
    <property type="entry name" value="NAD(P)-binding Rossmann-fold domains"/>
    <property type="match status" value="1"/>
</dbReference>
<dbReference type="OrthoDB" id="9815825at2"/>
<evidence type="ECO:0000256" key="1">
    <source>
        <dbReference type="ARBA" id="ARBA00010928"/>
    </source>
</evidence>
<gene>
    <name evidence="6" type="ORF">AS189_17170</name>
</gene>
<dbReference type="PANTHER" id="PTHR22604:SF105">
    <property type="entry name" value="TRANS-1,2-DIHYDROBENZENE-1,2-DIOL DEHYDROGENASE"/>
    <property type="match status" value="1"/>
</dbReference>
<proteinExistence type="inferred from homology"/>
<evidence type="ECO:0000256" key="3">
    <source>
        <dbReference type="ARBA" id="ARBA00023027"/>
    </source>
</evidence>
<dbReference type="Pfam" id="PF01408">
    <property type="entry name" value="GFO_IDH_MocA"/>
    <property type="match status" value="1"/>
</dbReference>
<evidence type="ECO:0000313" key="6">
    <source>
        <dbReference type="EMBL" id="ALO67892.1"/>
    </source>
</evidence>
<evidence type="ECO:0000313" key="7">
    <source>
        <dbReference type="Proteomes" id="UP000059574"/>
    </source>
</evidence>
<sequence length="365" mass="39444">MTIPRFVGRPDWYTTFNPETLAATGTALRWGVIATGNIAKTVTADLALLEDSILQAVSSRGESSAAEFAHSFGVAAHYFDGGPNGTGPAGYLQLLADPEVDVVYIATPHGQHFDVARAALEHGKHVLCEKALTITAAETRTLIELAQTKGLFLMEAVWARFVPGYQRALEIIASGEIGEVKWVRADLGFVAPQDESLRIWAPDNGGGALLDLSVYPLLWAWGTLGQPDKVVATAELTSFGVDAQNTMTLSYANGAQAQLISYLSSQGPSRVTVSGTLGYLETVDSLNNPGEIFISGPNGEKRTETFDYPGRGYTYQLREVTRCIQAGLTESTTMPLADSLAIMELFDETRRQIGVSYWNDSRTDL</sequence>
<dbReference type="GO" id="GO:0000166">
    <property type="term" value="F:nucleotide binding"/>
    <property type="evidence" value="ECO:0007669"/>
    <property type="project" value="InterPro"/>
</dbReference>
<comment type="similarity">
    <text evidence="1">Belongs to the Gfo/Idh/MocA family.</text>
</comment>
<dbReference type="RefSeq" id="WP_062291640.1">
    <property type="nucleotide sequence ID" value="NZ_CP013200.1"/>
</dbReference>
<dbReference type="Gene3D" id="3.30.360.10">
    <property type="entry name" value="Dihydrodipicolinate Reductase, domain 2"/>
    <property type="match status" value="1"/>
</dbReference>
<reference evidence="7" key="1">
    <citation type="submission" date="2015-11" db="EMBL/GenBank/DDBJ databases">
        <authorList>
            <person name="Kumar R."/>
            <person name="Singh D."/>
            <person name="Swarnkar M.K."/>
            <person name="Singh A.K."/>
            <person name="Kumar S."/>
        </authorList>
    </citation>
    <scope>NUCLEOTIDE SEQUENCE [LARGE SCALE GENOMIC DNA]</scope>
    <source>
        <strain evidence="7">ERGS4:06</strain>
    </source>
</reference>
<protein>
    <submittedName>
        <fullName evidence="6">Oxidoreductase</fullName>
    </submittedName>
</protein>
<keyword evidence="3" id="KW-0520">NAD</keyword>
<dbReference type="InterPro" id="IPR000683">
    <property type="entry name" value="Gfo/Idh/MocA-like_OxRdtase_N"/>
</dbReference>
<dbReference type="PANTHER" id="PTHR22604">
    <property type="entry name" value="OXIDOREDUCTASES"/>
    <property type="match status" value="1"/>
</dbReference>
<reference evidence="6 7" key="2">
    <citation type="journal article" date="2016" name="J. Biotechnol.">
        <title>Complete genome sequence of Arthrobacter alpinus ERGS4:06, a yellow pigmented bacterium tolerant to cold and radiations isolated from Sikkim Himalaya.</title>
        <authorList>
            <person name="Kumar R."/>
            <person name="Singh D."/>
            <person name="Swarnkar M.K."/>
            <person name="Singh A.K."/>
            <person name="Kumar S."/>
        </authorList>
    </citation>
    <scope>NUCLEOTIDE SEQUENCE [LARGE SCALE GENOMIC DNA]</scope>
    <source>
        <strain evidence="6 7">ERGS4:06</strain>
    </source>
</reference>
<keyword evidence="2" id="KW-0560">Oxidoreductase</keyword>
<dbReference type="EMBL" id="CP013200">
    <property type="protein sequence ID" value="ALO67892.1"/>
    <property type="molecule type" value="Genomic_DNA"/>
</dbReference>
<dbReference type="Proteomes" id="UP000059574">
    <property type="component" value="Chromosome"/>
</dbReference>
<evidence type="ECO:0000256" key="2">
    <source>
        <dbReference type="ARBA" id="ARBA00023002"/>
    </source>
</evidence>
<dbReference type="InterPro" id="IPR055170">
    <property type="entry name" value="GFO_IDH_MocA-like_dom"/>
</dbReference>
<dbReference type="GO" id="GO:0016491">
    <property type="term" value="F:oxidoreductase activity"/>
    <property type="evidence" value="ECO:0007669"/>
    <property type="project" value="UniProtKB-KW"/>
</dbReference>
<dbReference type="Pfam" id="PF22725">
    <property type="entry name" value="GFO_IDH_MocA_C3"/>
    <property type="match status" value="1"/>
</dbReference>